<dbReference type="AlphaFoldDB" id="A0A815GZL9"/>
<keyword evidence="10 16" id="KW-0479">Metal-binding</keyword>
<reference evidence="20" key="1">
    <citation type="submission" date="2021-02" db="EMBL/GenBank/DDBJ databases">
        <authorList>
            <person name="Nowell W R."/>
        </authorList>
    </citation>
    <scope>NUCLEOTIDE SEQUENCE</scope>
</reference>
<dbReference type="Gene3D" id="1.20.990.10">
    <property type="entry name" value="NADPH-cytochrome p450 Reductase, Chain A, domain 3"/>
    <property type="match status" value="1"/>
</dbReference>
<dbReference type="InterPro" id="IPR017972">
    <property type="entry name" value="Cyt_P450_CS"/>
</dbReference>
<feature type="binding site" description="axial binding residue" evidence="16">
    <location>
        <position position="398"/>
    </location>
    <ligand>
        <name>heme</name>
        <dbReference type="ChEBI" id="CHEBI:30413"/>
    </ligand>
    <ligandPart>
        <name>Fe</name>
        <dbReference type="ChEBI" id="CHEBI:18248"/>
    </ligandPart>
</feature>
<keyword evidence="7 16" id="KW-0349">Heme</keyword>
<dbReference type="SUPFAM" id="SSF48264">
    <property type="entry name" value="Cytochrome P450"/>
    <property type="match status" value="1"/>
</dbReference>
<proteinExistence type="inferred from homology"/>
<dbReference type="InterPro" id="IPR023206">
    <property type="entry name" value="Bifunctional_P450_P450_red"/>
</dbReference>
<dbReference type="InterPro" id="IPR008254">
    <property type="entry name" value="Flavodoxin/NO_synth"/>
</dbReference>
<evidence type="ECO:0000256" key="14">
    <source>
        <dbReference type="ARBA" id="ARBA00023004"/>
    </source>
</evidence>
<dbReference type="PROSITE" id="PS50902">
    <property type="entry name" value="FLAVODOXIN_LIKE"/>
    <property type="match status" value="1"/>
</dbReference>
<keyword evidence="13" id="KW-0560">Oxidoreductase</keyword>
<dbReference type="CDD" id="cd11068">
    <property type="entry name" value="CYP120A1"/>
    <property type="match status" value="1"/>
</dbReference>
<dbReference type="FunFam" id="1.10.630.10:FF:000040">
    <property type="entry name" value="Bifunctional cytochrome P450/NADPH--P450 reductase"/>
    <property type="match status" value="1"/>
</dbReference>
<evidence type="ECO:0000256" key="13">
    <source>
        <dbReference type="ARBA" id="ARBA00023002"/>
    </source>
</evidence>
<keyword evidence="14 16" id="KW-0408">Iron</keyword>
<dbReference type="InterPro" id="IPR003097">
    <property type="entry name" value="CysJ-like_FAD-binding"/>
</dbReference>
<name>A0A815GZL9_ADIRI</name>
<dbReference type="GO" id="GO:0003958">
    <property type="term" value="F:NADPH-hemoprotein reductase activity"/>
    <property type="evidence" value="ECO:0007669"/>
    <property type="project" value="InterPro"/>
</dbReference>
<dbReference type="PRINTS" id="PR00463">
    <property type="entry name" value="EP450I"/>
</dbReference>
<evidence type="ECO:0000256" key="12">
    <source>
        <dbReference type="ARBA" id="ARBA00022857"/>
    </source>
</evidence>
<dbReference type="PIRSF" id="PIRSF000209">
    <property type="entry name" value="Bifunctional_P450_P450R"/>
    <property type="match status" value="1"/>
</dbReference>
<dbReference type="Gene3D" id="1.10.630.10">
    <property type="entry name" value="Cytochrome P450"/>
    <property type="match status" value="1"/>
</dbReference>
<dbReference type="EMBL" id="CAJNOJ010000257">
    <property type="protein sequence ID" value="CAF1345015.1"/>
    <property type="molecule type" value="Genomic_DNA"/>
</dbReference>
<evidence type="ECO:0000259" key="19">
    <source>
        <dbReference type="PROSITE" id="PS51384"/>
    </source>
</evidence>
<dbReference type="InterPro" id="IPR017938">
    <property type="entry name" value="Riboflavin_synthase-like_b-brl"/>
</dbReference>
<evidence type="ECO:0000256" key="2">
    <source>
        <dbReference type="ARBA" id="ARBA00001971"/>
    </source>
</evidence>
<comment type="caution">
    <text evidence="20">The sequence shown here is derived from an EMBL/GenBank/DDBJ whole genome shotgun (WGS) entry which is preliminary data.</text>
</comment>
<evidence type="ECO:0000256" key="1">
    <source>
        <dbReference type="ARBA" id="ARBA00001917"/>
    </source>
</evidence>
<evidence type="ECO:0000256" key="16">
    <source>
        <dbReference type="PIRSR" id="PIRSR000209-1"/>
    </source>
</evidence>
<dbReference type="Gene3D" id="3.40.50.360">
    <property type="match status" value="1"/>
</dbReference>
<gene>
    <name evidence="20" type="ORF">EDS130_LOCUS32953</name>
</gene>
<dbReference type="SUPFAM" id="SSF63380">
    <property type="entry name" value="Riboflavin synthase domain-like"/>
    <property type="match status" value="1"/>
</dbReference>
<evidence type="ECO:0000259" key="18">
    <source>
        <dbReference type="PROSITE" id="PS50902"/>
    </source>
</evidence>
<evidence type="ECO:0000256" key="7">
    <source>
        <dbReference type="ARBA" id="ARBA00022617"/>
    </source>
</evidence>
<keyword evidence="11" id="KW-0274">FAD</keyword>
<evidence type="ECO:0000256" key="15">
    <source>
        <dbReference type="ARBA" id="ARBA00023033"/>
    </source>
</evidence>
<keyword evidence="15" id="KW-0503">Monooxygenase</keyword>
<comment type="similarity">
    <text evidence="5">Belongs to the cytochrome P450 family.</text>
</comment>
<dbReference type="SUPFAM" id="SSF52218">
    <property type="entry name" value="Flavoproteins"/>
    <property type="match status" value="1"/>
</dbReference>
<evidence type="ECO:0000313" key="20">
    <source>
        <dbReference type="EMBL" id="CAF1345015.1"/>
    </source>
</evidence>
<dbReference type="Gene3D" id="3.40.50.80">
    <property type="entry name" value="Nucleotide-binding domain of ferredoxin-NADP reductase (FNR) module"/>
    <property type="match status" value="1"/>
</dbReference>
<dbReference type="CDD" id="cd06206">
    <property type="entry name" value="bifunctional_CYPOR"/>
    <property type="match status" value="1"/>
</dbReference>
<evidence type="ECO:0000256" key="6">
    <source>
        <dbReference type="ARBA" id="ARBA00022448"/>
    </source>
</evidence>
<keyword evidence="6" id="KW-0813">Transport</keyword>
<dbReference type="PRINTS" id="PR00385">
    <property type="entry name" value="P450"/>
</dbReference>
<comment type="cofactor">
    <cofactor evidence="1">
        <name>FMN</name>
        <dbReference type="ChEBI" id="CHEBI:58210"/>
    </cofactor>
</comment>
<sequence length="1039" mass="117645">MSKPIPQPEKTFIIGNLKELDPDHTLNSFIRLQKLYGDIYRLNIFDKTLVVVSTQEIINFLCDETKFDKHVDFALQELRNSVGDGLFTASTSEPNWKLAHKILMPAFGPQAIRDMFPAMMDISSQLILRWERFAGEEIDVCDNLTRLTLDTIALCAFNYRFNTFYQTTINRFVKSMANVLVESGKRSQRPSFVNKMMVKSTRRYHKDTAYLHQLCDDIVKERRKHPNDVNDLLNRMINGKDPDTGYQLSDENIRYQIITFLVAGHETTSGLLSFTLYYLLKNPHVLQKAQAEIDQFSEITIDVLGQLKYIDAILKETLRLQPTAPGFNVASKVGDIILPGGYEVHKNDTISILLPQLHRDPKVWDQPEEFRPERMLNGGFEKLPPNSWKPFGNGQRACIGRPFAWQESLLALALILKHFHLEFVDPAYDLRIKQTLTIKPEGFKMRVRPRQQIGFALHSSSTTTTTTKKSEKAPETKSNREDLRPMCVLFGSNSGSCQSFAETLASEASLYGYNASVSTLDSAVGHLPTDRPVIIITASYEGQPCENAKQFVAYLETKPDLPINYAVFGAGHRDWVDTYHKIPAHIDQMIASTGGTRIIDRGAGDAAGDFFGAFECWKEDLFRTLLQKHTDNRNVISDEKLSIEIVNTKRNLGQMTDFGIVMKNECLVEANEIGPMKRHLEIQLPTGQTYRTGDYLAVLPTNPIEVVSRVLKRFNLSSDTHVKIASSTNTFFPTNYPISAFDILSGYVELAQPISKRQIEILADVCHNEKEQITLRNLAGDSYEKEILEKRVSVLDILELYPSCELSFAQYLRMLPALRIRQYSISSSPLWNAQVVTLTIDVINTPSLSGVGQYFGVASNYLANLKESDKINCCIRASNVRFHPPEDTRVPIVMMAAGTGIAPFRGFIQERAAQLVCGREVGRAVLYYGCRTREDFLYADELEKWAKVGAVEVRSVFSREIIDGKKYVQDLVWEDRKEIAKLYDDGARFYTCGSARKLGASVKTCFVKIIEEMKQCDEQAAGKILENMSLDRYSVDVFA</sequence>
<keyword evidence="12" id="KW-0521">NADP</keyword>
<dbReference type="GO" id="GO:0050660">
    <property type="term" value="F:flavin adenine dinucleotide binding"/>
    <property type="evidence" value="ECO:0007669"/>
    <property type="project" value="TreeGrafter"/>
</dbReference>
<dbReference type="InterPro" id="IPR029039">
    <property type="entry name" value="Flavoprotein-like_sf"/>
</dbReference>
<evidence type="ECO:0000256" key="3">
    <source>
        <dbReference type="ARBA" id="ARBA00001974"/>
    </source>
</evidence>
<evidence type="ECO:0000256" key="10">
    <source>
        <dbReference type="ARBA" id="ARBA00022723"/>
    </source>
</evidence>
<keyword evidence="9" id="KW-0288">FMN</keyword>
<dbReference type="GO" id="GO:0010181">
    <property type="term" value="F:FMN binding"/>
    <property type="evidence" value="ECO:0007669"/>
    <property type="project" value="InterPro"/>
</dbReference>
<evidence type="ECO:0000256" key="11">
    <source>
        <dbReference type="ARBA" id="ARBA00022827"/>
    </source>
</evidence>
<protein>
    <recommendedName>
        <fullName evidence="22">NADPH--cytochrome P450 reductase</fullName>
    </recommendedName>
</protein>
<feature type="domain" description="Flavodoxin-like" evidence="18">
    <location>
        <begin position="486"/>
        <end position="622"/>
    </location>
</feature>
<comment type="similarity">
    <text evidence="4">In the N-terminal section; belongs to the cytochrome P450 family.</text>
</comment>
<dbReference type="InterPro" id="IPR017927">
    <property type="entry name" value="FAD-bd_FR_type"/>
</dbReference>
<dbReference type="SUPFAM" id="SSF52343">
    <property type="entry name" value="Ferredoxin reductase-like, C-terminal NADP-linked domain"/>
    <property type="match status" value="1"/>
</dbReference>
<evidence type="ECO:0008006" key="22">
    <source>
        <dbReference type="Google" id="ProtNLM"/>
    </source>
</evidence>
<feature type="region of interest" description="Disordered" evidence="17">
    <location>
        <begin position="459"/>
        <end position="479"/>
    </location>
</feature>
<dbReference type="InterPro" id="IPR036396">
    <property type="entry name" value="Cyt_P450_sf"/>
</dbReference>
<dbReference type="OrthoDB" id="1470350at2759"/>
<dbReference type="PANTHER" id="PTHR19384">
    <property type="entry name" value="NITRIC OXIDE SYNTHASE-RELATED"/>
    <property type="match status" value="1"/>
</dbReference>
<organism evidence="20 21">
    <name type="scientific">Adineta ricciae</name>
    <name type="common">Rotifer</name>
    <dbReference type="NCBI Taxonomy" id="249248"/>
    <lineage>
        <taxon>Eukaryota</taxon>
        <taxon>Metazoa</taxon>
        <taxon>Spiralia</taxon>
        <taxon>Gnathifera</taxon>
        <taxon>Rotifera</taxon>
        <taxon>Eurotatoria</taxon>
        <taxon>Bdelloidea</taxon>
        <taxon>Adinetida</taxon>
        <taxon>Adinetidae</taxon>
        <taxon>Adineta</taxon>
    </lineage>
</organism>
<comment type="cofactor">
    <cofactor evidence="3">
        <name>FAD</name>
        <dbReference type="ChEBI" id="CHEBI:57692"/>
    </cofactor>
</comment>
<dbReference type="Proteomes" id="UP000663852">
    <property type="component" value="Unassembled WGS sequence"/>
</dbReference>
<dbReference type="PROSITE" id="PS51384">
    <property type="entry name" value="FAD_FR"/>
    <property type="match status" value="1"/>
</dbReference>
<dbReference type="InterPro" id="IPR002401">
    <property type="entry name" value="Cyt_P450_E_grp-I"/>
</dbReference>
<dbReference type="PANTHER" id="PTHR19384:SF127">
    <property type="entry name" value="BIFUNCTIONAL CYTOCHROME P450_NADPH--P450 REDUCTASE"/>
    <property type="match status" value="1"/>
</dbReference>
<keyword evidence="8" id="KW-0285">Flavoprotein</keyword>
<dbReference type="GO" id="GO:0005829">
    <property type="term" value="C:cytosol"/>
    <property type="evidence" value="ECO:0007669"/>
    <property type="project" value="TreeGrafter"/>
</dbReference>
<dbReference type="Gene3D" id="2.40.30.10">
    <property type="entry name" value="Translation factors"/>
    <property type="match status" value="1"/>
</dbReference>
<dbReference type="InterPro" id="IPR023173">
    <property type="entry name" value="NADPH_Cyt_P450_Rdtase_alpha"/>
</dbReference>
<dbReference type="GO" id="GO:0005506">
    <property type="term" value="F:iron ion binding"/>
    <property type="evidence" value="ECO:0007669"/>
    <property type="project" value="InterPro"/>
</dbReference>
<dbReference type="Pfam" id="PF00258">
    <property type="entry name" value="Flavodoxin_1"/>
    <property type="match status" value="1"/>
</dbReference>
<evidence type="ECO:0000313" key="21">
    <source>
        <dbReference type="Proteomes" id="UP000663852"/>
    </source>
</evidence>
<dbReference type="InterPro" id="IPR001128">
    <property type="entry name" value="Cyt_P450"/>
</dbReference>
<evidence type="ECO:0000256" key="5">
    <source>
        <dbReference type="ARBA" id="ARBA00010617"/>
    </source>
</evidence>
<dbReference type="GO" id="GO:0070330">
    <property type="term" value="F:aromatase activity"/>
    <property type="evidence" value="ECO:0007669"/>
    <property type="project" value="InterPro"/>
</dbReference>
<dbReference type="GO" id="GO:0020037">
    <property type="term" value="F:heme binding"/>
    <property type="evidence" value="ECO:0007669"/>
    <property type="project" value="InterPro"/>
</dbReference>
<dbReference type="PROSITE" id="PS00086">
    <property type="entry name" value="CYTOCHROME_P450"/>
    <property type="match status" value="1"/>
</dbReference>
<dbReference type="Pfam" id="PF00175">
    <property type="entry name" value="NAD_binding_1"/>
    <property type="match status" value="1"/>
</dbReference>
<dbReference type="InterPro" id="IPR001433">
    <property type="entry name" value="OxRdtase_FAD/NAD-bd"/>
</dbReference>
<evidence type="ECO:0000256" key="17">
    <source>
        <dbReference type="SAM" id="MobiDB-lite"/>
    </source>
</evidence>
<dbReference type="Pfam" id="PF00667">
    <property type="entry name" value="FAD_binding_1"/>
    <property type="match status" value="1"/>
</dbReference>
<feature type="compositionally biased region" description="Basic and acidic residues" evidence="17">
    <location>
        <begin position="468"/>
        <end position="479"/>
    </location>
</feature>
<comment type="cofactor">
    <cofactor evidence="2 16">
        <name>heme</name>
        <dbReference type="ChEBI" id="CHEBI:30413"/>
    </cofactor>
</comment>
<evidence type="ECO:0000256" key="8">
    <source>
        <dbReference type="ARBA" id="ARBA00022630"/>
    </source>
</evidence>
<evidence type="ECO:0000256" key="9">
    <source>
        <dbReference type="ARBA" id="ARBA00022643"/>
    </source>
</evidence>
<evidence type="ECO:0000256" key="4">
    <source>
        <dbReference type="ARBA" id="ARBA00010018"/>
    </source>
</evidence>
<dbReference type="InterPro" id="IPR039261">
    <property type="entry name" value="FNR_nucleotide-bd"/>
</dbReference>
<feature type="domain" description="FAD-binding FR-type" evidence="19">
    <location>
        <begin position="654"/>
        <end position="885"/>
    </location>
</feature>
<dbReference type="Pfam" id="PF00067">
    <property type="entry name" value="p450"/>
    <property type="match status" value="1"/>
</dbReference>
<accession>A0A815GZL9</accession>